<accession>A0A0E3B9R4</accession>
<dbReference type="RefSeq" id="WP_034382159.1">
    <property type="nucleotide sequence ID" value="NZ_AWTN01000114.1"/>
</dbReference>
<dbReference type="Proteomes" id="UP000029567">
    <property type="component" value="Unassembled WGS sequence"/>
</dbReference>
<comment type="caution">
    <text evidence="1">The sequence shown here is derived from an EMBL/GenBank/DDBJ whole genome shotgun (WGS) entry which is preliminary data.</text>
</comment>
<sequence length="164" mass="17834">MTPELKKSVVKPGMALEALRSHPALSNLNDRALQVARTCLVLAFEGLPLDKIPVADLALVHKQALAETSSEASFDVNAVYQRSGIQFINWNKRTGEWSPGIGSPPLASDGRKGGWIFFEVIAATPEQAKAMAQRYVSSKNATVNFEVVALFDEHALVNGEKVPY</sequence>
<gene>
    <name evidence="1" type="ORF">P245_20890</name>
</gene>
<dbReference type="EMBL" id="AWTN01000114">
    <property type="protein sequence ID" value="KGG86177.1"/>
    <property type="molecule type" value="Genomic_DNA"/>
</dbReference>
<evidence type="ECO:0000313" key="1">
    <source>
        <dbReference type="EMBL" id="KGG86177.1"/>
    </source>
</evidence>
<organism evidence="1 2">
    <name type="scientific">Comamonas thiooxydans</name>
    <dbReference type="NCBI Taxonomy" id="363952"/>
    <lineage>
        <taxon>Bacteria</taxon>
        <taxon>Pseudomonadati</taxon>
        <taxon>Pseudomonadota</taxon>
        <taxon>Betaproteobacteria</taxon>
        <taxon>Burkholderiales</taxon>
        <taxon>Comamonadaceae</taxon>
        <taxon>Comamonas</taxon>
    </lineage>
</organism>
<name>A0A0E3B9R4_9BURK</name>
<dbReference type="AlphaFoldDB" id="A0A0E3B9R4"/>
<evidence type="ECO:0000313" key="2">
    <source>
        <dbReference type="Proteomes" id="UP000029567"/>
    </source>
</evidence>
<protein>
    <submittedName>
        <fullName evidence="1">Uncharacterized protein</fullName>
    </submittedName>
</protein>
<proteinExistence type="predicted"/>
<reference evidence="1 2" key="1">
    <citation type="submission" date="2013-09" db="EMBL/GenBank/DDBJ databases">
        <title>High correlation between genotypes and phenotypes of environmental bacteria Comamonas testosteroni strains.</title>
        <authorList>
            <person name="Liu L."/>
            <person name="Zhu W."/>
            <person name="Xia X."/>
            <person name="Xu B."/>
            <person name="Luo M."/>
            <person name="Wang G."/>
        </authorList>
    </citation>
    <scope>NUCLEOTIDE SEQUENCE [LARGE SCALE GENOMIC DNA]</scope>
    <source>
        <strain evidence="1 2">JL14</strain>
    </source>
</reference>